<dbReference type="HOGENOM" id="CLU_2355131_0_0_9"/>
<accession>B1I5M7</accession>
<dbReference type="InterPro" id="IPR013321">
    <property type="entry name" value="Arc_rbn_hlx_hlx"/>
</dbReference>
<dbReference type="InterPro" id="IPR010985">
    <property type="entry name" value="Ribbon_hlx_hlx"/>
</dbReference>
<dbReference type="GO" id="GO:0006355">
    <property type="term" value="P:regulation of DNA-templated transcription"/>
    <property type="evidence" value="ECO:0007669"/>
    <property type="project" value="InterPro"/>
</dbReference>
<reference evidence="2" key="1">
    <citation type="submission" date="2007-10" db="EMBL/GenBank/DDBJ databases">
        <title>Complete sequence of chromosome of Desulforudis audaxviator MP104C.</title>
        <authorList>
            <person name="Copeland A."/>
            <person name="Lucas S."/>
            <person name="Lapidus A."/>
            <person name="Barry K."/>
            <person name="Glavina del Rio T."/>
            <person name="Dalin E."/>
            <person name="Tice H."/>
            <person name="Bruce D."/>
            <person name="Pitluck S."/>
            <person name="Lowry S.R."/>
            <person name="Larimer F."/>
            <person name="Land M.L."/>
            <person name="Hauser L."/>
            <person name="Kyrpides N."/>
            <person name="Ivanova N.N."/>
            <person name="Richardson P."/>
        </authorList>
    </citation>
    <scope>NUCLEOTIDE SEQUENCE [LARGE SCALE GENOMIC DNA]</scope>
    <source>
        <strain evidence="2">MP104C</strain>
    </source>
</reference>
<dbReference type="Proteomes" id="UP000008544">
    <property type="component" value="Chromosome"/>
</dbReference>
<dbReference type="KEGG" id="dau:Daud_1832"/>
<gene>
    <name evidence="1" type="ordered locus">Daud_1832</name>
</gene>
<keyword evidence="2" id="KW-1185">Reference proteome</keyword>
<dbReference type="AlphaFoldDB" id="B1I5M7"/>
<name>B1I5M7_DESAP</name>
<organism evidence="1 2">
    <name type="scientific">Desulforudis audaxviator (strain MP104C)</name>
    <dbReference type="NCBI Taxonomy" id="477974"/>
    <lineage>
        <taxon>Bacteria</taxon>
        <taxon>Bacillati</taxon>
        <taxon>Bacillota</taxon>
        <taxon>Clostridia</taxon>
        <taxon>Thermoanaerobacterales</taxon>
        <taxon>Candidatus Desulforudaceae</taxon>
        <taxon>Candidatus Desulforudis</taxon>
    </lineage>
</organism>
<evidence type="ECO:0000313" key="1">
    <source>
        <dbReference type="EMBL" id="ACA60325.1"/>
    </source>
</evidence>
<sequence>MIASMPLGMICLWQEVESVNAKIAVSLPEQLLSVLDSLARKWATTRSGAVAELLRRAEQEELEVRLRQGYLEMAELHKAHAELFLPSQAEVFRGGD</sequence>
<protein>
    <submittedName>
        <fullName evidence="1">Putative transcriptional regulator, CopG family</fullName>
    </submittedName>
</protein>
<proteinExistence type="predicted"/>
<dbReference type="SUPFAM" id="SSF47598">
    <property type="entry name" value="Ribbon-helix-helix"/>
    <property type="match status" value="1"/>
</dbReference>
<dbReference type="Gene3D" id="1.10.1220.10">
    <property type="entry name" value="Met repressor-like"/>
    <property type="match status" value="1"/>
</dbReference>
<reference evidence="1 2" key="2">
    <citation type="journal article" date="2008" name="Science">
        <title>Environmental genomics reveals a single-species ecosystem deep within Earth.</title>
        <authorList>
            <person name="Chivian D."/>
            <person name="Brodie E.L."/>
            <person name="Alm E.J."/>
            <person name="Culley D.E."/>
            <person name="Dehal P.S."/>
            <person name="Desantis T.Z."/>
            <person name="Gihring T.M."/>
            <person name="Lapidus A."/>
            <person name="Lin L.H."/>
            <person name="Lowry S.R."/>
            <person name="Moser D.P."/>
            <person name="Richardson P.M."/>
            <person name="Southam G."/>
            <person name="Wanger G."/>
            <person name="Pratt L.M."/>
            <person name="Andersen G.L."/>
            <person name="Hazen T.C."/>
            <person name="Brockman F.J."/>
            <person name="Arkin A.P."/>
            <person name="Onstott T.C."/>
        </authorList>
    </citation>
    <scope>NUCLEOTIDE SEQUENCE [LARGE SCALE GENOMIC DNA]</scope>
    <source>
        <strain evidence="1 2">MP104C</strain>
    </source>
</reference>
<dbReference type="eggNOG" id="COG0864">
    <property type="taxonomic scope" value="Bacteria"/>
</dbReference>
<dbReference type="EMBL" id="CP000860">
    <property type="protein sequence ID" value="ACA60325.1"/>
    <property type="molecule type" value="Genomic_DNA"/>
</dbReference>
<evidence type="ECO:0000313" key="2">
    <source>
        <dbReference type="Proteomes" id="UP000008544"/>
    </source>
</evidence>
<dbReference type="OrthoDB" id="2112752at2"/>
<dbReference type="STRING" id="477974.Daud_1832"/>
<dbReference type="CDD" id="cd22231">
    <property type="entry name" value="RHH_NikR_HicB-like"/>
    <property type="match status" value="1"/>
</dbReference>